<evidence type="ECO:0000313" key="1">
    <source>
        <dbReference type="EMBL" id="TRD22538.1"/>
    </source>
</evidence>
<reference evidence="1 2" key="1">
    <citation type="submission" date="2019-06" db="EMBL/GenBank/DDBJ databases">
        <title>Paenimaribius caenipelagi gen. nov., sp. nov., isolated from a tidal flat.</title>
        <authorList>
            <person name="Yoon J.-H."/>
        </authorList>
    </citation>
    <scope>NUCLEOTIDE SEQUENCE [LARGE SCALE GENOMIC DNA]</scope>
    <source>
        <strain evidence="1 2">JBTF-M29</strain>
    </source>
</reference>
<sequence>MDDVEETITALKALYSVQTDTDLAAALQLGKSAIGAWRRRGRVPNRYQPAHHEDLLKYREIPKARLSYLEELAKCLALMRMIRDFQNVTKDQRVFFTVGRFLNSAFDARYESALKQLSDIDVRVDDTIPEHISLQDSAFKYEEMYQDIEGAFQVLVHDEFFSKDGLRDTVR</sequence>
<dbReference type="RefSeq" id="WP_142833482.1">
    <property type="nucleotide sequence ID" value="NZ_VFSV01000005.1"/>
</dbReference>
<comment type="caution">
    <text evidence="1">The sequence shown here is derived from an EMBL/GenBank/DDBJ whole genome shotgun (WGS) entry which is preliminary data.</text>
</comment>
<accession>A0A547Q831</accession>
<dbReference type="Proteomes" id="UP000318590">
    <property type="component" value="Unassembled WGS sequence"/>
</dbReference>
<proteinExistence type="predicted"/>
<dbReference type="InterPro" id="IPR010982">
    <property type="entry name" value="Lambda_DNA-bd_dom_sf"/>
</dbReference>
<protein>
    <recommendedName>
        <fullName evidence="3">Bacteriophage CI repressor</fullName>
    </recommendedName>
</protein>
<gene>
    <name evidence="1" type="ORF">FEV53_03745</name>
</gene>
<keyword evidence="2" id="KW-1185">Reference proteome</keyword>
<dbReference type="Gene3D" id="1.10.260.40">
    <property type="entry name" value="lambda repressor-like DNA-binding domains"/>
    <property type="match status" value="1"/>
</dbReference>
<evidence type="ECO:0008006" key="3">
    <source>
        <dbReference type="Google" id="ProtNLM"/>
    </source>
</evidence>
<dbReference type="GO" id="GO:0003677">
    <property type="term" value="F:DNA binding"/>
    <property type="evidence" value="ECO:0007669"/>
    <property type="project" value="InterPro"/>
</dbReference>
<evidence type="ECO:0000313" key="2">
    <source>
        <dbReference type="Proteomes" id="UP000318590"/>
    </source>
</evidence>
<dbReference type="OrthoDB" id="7869445at2"/>
<dbReference type="EMBL" id="VFSV01000005">
    <property type="protein sequence ID" value="TRD22538.1"/>
    <property type="molecule type" value="Genomic_DNA"/>
</dbReference>
<name>A0A547Q831_9RHOB</name>
<dbReference type="AlphaFoldDB" id="A0A547Q831"/>
<organism evidence="1 2">
    <name type="scientific">Palleronia caenipelagi</name>
    <dbReference type="NCBI Taxonomy" id="2489174"/>
    <lineage>
        <taxon>Bacteria</taxon>
        <taxon>Pseudomonadati</taxon>
        <taxon>Pseudomonadota</taxon>
        <taxon>Alphaproteobacteria</taxon>
        <taxon>Rhodobacterales</taxon>
        <taxon>Roseobacteraceae</taxon>
        <taxon>Palleronia</taxon>
    </lineage>
</organism>